<evidence type="ECO:0008006" key="4">
    <source>
        <dbReference type="Google" id="ProtNLM"/>
    </source>
</evidence>
<name>A0A8S3ZQS9_9EUPU</name>
<proteinExistence type="inferred from homology"/>
<dbReference type="Pfam" id="PF05600">
    <property type="entry name" value="CDK5RAP3"/>
    <property type="match status" value="1"/>
</dbReference>
<reference evidence="2" key="1">
    <citation type="submission" date="2021-04" db="EMBL/GenBank/DDBJ databases">
        <authorList>
            <consortium name="Molecular Ecology Group"/>
        </authorList>
    </citation>
    <scope>NUCLEOTIDE SEQUENCE</scope>
</reference>
<dbReference type="OrthoDB" id="340432at2759"/>
<evidence type="ECO:0000313" key="3">
    <source>
        <dbReference type="Proteomes" id="UP000678393"/>
    </source>
</evidence>
<evidence type="ECO:0000313" key="2">
    <source>
        <dbReference type="EMBL" id="CAG5131829.1"/>
    </source>
</evidence>
<dbReference type="PANTHER" id="PTHR14894">
    <property type="entry name" value="CDK5 REGULATORY SUBUNIT-ASSOCIATED PROTEIN 3"/>
    <property type="match status" value="1"/>
</dbReference>
<dbReference type="AlphaFoldDB" id="A0A8S3ZQS9"/>
<dbReference type="PANTHER" id="PTHR14894:SF0">
    <property type="entry name" value="CDK5 REGULATORY SUBUNIT-ASSOCIATED PROTEIN 3"/>
    <property type="match status" value="1"/>
</dbReference>
<dbReference type="GO" id="GO:0007346">
    <property type="term" value="P:regulation of mitotic cell cycle"/>
    <property type="evidence" value="ECO:0007669"/>
    <property type="project" value="TreeGrafter"/>
</dbReference>
<dbReference type="Proteomes" id="UP000678393">
    <property type="component" value="Unassembled WGS sequence"/>
</dbReference>
<comment type="similarity">
    <text evidence="1">Belongs to the CDK5RAP3 family.</text>
</comment>
<organism evidence="2 3">
    <name type="scientific">Candidula unifasciata</name>
    <dbReference type="NCBI Taxonomy" id="100452"/>
    <lineage>
        <taxon>Eukaryota</taxon>
        <taxon>Metazoa</taxon>
        <taxon>Spiralia</taxon>
        <taxon>Lophotrochozoa</taxon>
        <taxon>Mollusca</taxon>
        <taxon>Gastropoda</taxon>
        <taxon>Heterobranchia</taxon>
        <taxon>Euthyneura</taxon>
        <taxon>Panpulmonata</taxon>
        <taxon>Eupulmonata</taxon>
        <taxon>Stylommatophora</taxon>
        <taxon>Helicina</taxon>
        <taxon>Helicoidea</taxon>
        <taxon>Geomitridae</taxon>
        <taxon>Candidula</taxon>
    </lineage>
</organism>
<keyword evidence="3" id="KW-1185">Reference proteome</keyword>
<protein>
    <recommendedName>
        <fullName evidence="4">CDK5 regulatory subunit-associated protein 3</fullName>
    </recommendedName>
</protein>
<gene>
    <name evidence="2" type="ORF">CUNI_LOCUS17387</name>
</gene>
<comment type="caution">
    <text evidence="2">The sequence shown here is derived from an EMBL/GenBank/DDBJ whole genome shotgun (WGS) entry which is preliminary data.</text>
</comment>
<dbReference type="GO" id="GO:0012505">
    <property type="term" value="C:endomembrane system"/>
    <property type="evidence" value="ECO:0007669"/>
    <property type="project" value="TreeGrafter"/>
</dbReference>
<dbReference type="InterPro" id="IPR008491">
    <property type="entry name" value="CDK5RAP3"/>
</dbReference>
<evidence type="ECO:0000256" key="1">
    <source>
        <dbReference type="ARBA" id="ARBA00007478"/>
    </source>
</evidence>
<sequence>MTQKSLESLPIDIHYNKLTDWLVNRRHCTQQCPAILTLIRDKLTKAVEETRAELSGGEEVQQLLASPQLNYFQVKVLFDQLKATESGKRNLIGQYTSATMKNWAEIVKLYEKEGTYLWEAAQLIIRNVNYEIPAIKKQISKCQQTQKECQRKENEYASSATDLRRQYKASCKQLGIEGNKIKTELAELVKDLPSELRKFAESARTLEDAVQFYDDFTRFVLPSVDAGSENVCLLKHILSKGNTTTFEWRTGRVPSKVEEVQIKIDLSDEQDAATDSEAVDIDWGAADISEVIDFGDSSDFDLGNITVESGGVLAAEGEVSLETPDVDVIDWEIIDEVPASASGTGSTEADVASGKDALSLIDNPETRKLFVDDLMELQAFLRQRSNELAHESGESSHMSAAPSEIHLDLKTVTAMLTKVKDILDQMTSVRMEHLMLIRDSPRYVDRLRDSLRQKLVLADKMVLSEKEMAGTRLEAIEEEKELEPQLEILRKQTKIIKKQLEEEISKKYNERKVNIVGEINTL</sequence>
<dbReference type="EMBL" id="CAJHNH020004890">
    <property type="protein sequence ID" value="CAG5131829.1"/>
    <property type="molecule type" value="Genomic_DNA"/>
</dbReference>
<accession>A0A8S3ZQS9</accession>